<dbReference type="EC" id="1.14.13.59" evidence="4"/>
<evidence type="ECO:0000256" key="4">
    <source>
        <dbReference type="ARBA" id="ARBA00013076"/>
    </source>
</evidence>
<keyword evidence="8" id="KW-0521">NADP</keyword>
<evidence type="ECO:0000256" key="3">
    <source>
        <dbReference type="ARBA" id="ARBA00007588"/>
    </source>
</evidence>
<comment type="pathway">
    <text evidence="2">Siderophore biosynthesis.</text>
</comment>
<keyword evidence="15" id="KW-0503">Monooxygenase</keyword>
<evidence type="ECO:0000256" key="7">
    <source>
        <dbReference type="ARBA" id="ARBA00022827"/>
    </source>
</evidence>
<comment type="catalytic activity">
    <reaction evidence="14">
        <text>L-lysine + NADPH + O2 = N(6)-hydroxy-L-lysine + NADP(+) + H2O</text>
        <dbReference type="Rhea" id="RHEA:23228"/>
        <dbReference type="ChEBI" id="CHEBI:15377"/>
        <dbReference type="ChEBI" id="CHEBI:15379"/>
        <dbReference type="ChEBI" id="CHEBI:32551"/>
        <dbReference type="ChEBI" id="CHEBI:57783"/>
        <dbReference type="ChEBI" id="CHEBI:57820"/>
        <dbReference type="ChEBI" id="CHEBI:58349"/>
        <dbReference type="EC" id="1.14.13.59"/>
    </reaction>
</comment>
<organism evidence="15 16">
    <name type="scientific">Metabacillus flavus</name>
    <dbReference type="NCBI Taxonomy" id="2823519"/>
    <lineage>
        <taxon>Bacteria</taxon>
        <taxon>Bacillati</taxon>
        <taxon>Bacillota</taxon>
        <taxon>Bacilli</taxon>
        <taxon>Bacillales</taxon>
        <taxon>Bacillaceae</taxon>
        <taxon>Metabacillus</taxon>
    </lineage>
</organism>
<evidence type="ECO:0000256" key="9">
    <source>
        <dbReference type="ARBA" id="ARBA00023002"/>
    </source>
</evidence>
<evidence type="ECO:0000256" key="1">
    <source>
        <dbReference type="ARBA" id="ARBA00001974"/>
    </source>
</evidence>
<accession>A0ABS5LAK3</accession>
<proteinExistence type="inferred from homology"/>
<evidence type="ECO:0000256" key="6">
    <source>
        <dbReference type="ARBA" id="ARBA00022630"/>
    </source>
</evidence>
<evidence type="ECO:0000313" key="15">
    <source>
        <dbReference type="EMBL" id="MBS2967750.1"/>
    </source>
</evidence>
<evidence type="ECO:0000256" key="12">
    <source>
        <dbReference type="ARBA" id="ARBA00032493"/>
    </source>
</evidence>
<evidence type="ECO:0000256" key="5">
    <source>
        <dbReference type="ARBA" id="ARBA00016406"/>
    </source>
</evidence>
<dbReference type="InterPro" id="IPR036188">
    <property type="entry name" value="FAD/NAD-bd_sf"/>
</dbReference>
<evidence type="ECO:0000256" key="13">
    <source>
        <dbReference type="ARBA" id="ARBA00032738"/>
    </source>
</evidence>
<dbReference type="EMBL" id="JAGVRK010000001">
    <property type="protein sequence ID" value="MBS2967750.1"/>
    <property type="molecule type" value="Genomic_DNA"/>
</dbReference>
<reference evidence="15 16" key="1">
    <citation type="submission" date="2021-04" db="EMBL/GenBank/DDBJ databases">
        <title>Metabacillus sp. strain KIGAM252 whole genome sequence.</title>
        <authorList>
            <person name="Seo M.-J."/>
            <person name="Cho E.-S."/>
            <person name="Hwang C.Y."/>
            <person name="Yoon D.J."/>
        </authorList>
    </citation>
    <scope>NUCLEOTIDE SEQUENCE [LARGE SCALE GENOMIC DNA]</scope>
    <source>
        <strain evidence="15 16">KIGAM252</strain>
    </source>
</reference>
<evidence type="ECO:0000256" key="11">
    <source>
        <dbReference type="ARBA" id="ARBA00031158"/>
    </source>
</evidence>
<sequence>MAGMLEEVRPPGMLIEGTDLQVPFLAVLVTFWNPMSPYTFLN</sequence>
<keyword evidence="9" id="KW-0560">Oxidoreductase</keyword>
<keyword evidence="6" id="KW-0285">Flavoprotein</keyword>
<protein>
    <recommendedName>
        <fullName evidence="5">L-lysine N6-monooxygenase MbtG</fullName>
        <ecNumber evidence="4">1.14.13.59</ecNumber>
    </recommendedName>
    <alternativeName>
        <fullName evidence="13">Lysine 6-N-hydroxylase</fullName>
    </alternativeName>
    <alternativeName>
        <fullName evidence="12">Lysine N6-hydroxylase</fullName>
    </alternativeName>
    <alternativeName>
        <fullName evidence="10">Lysine-N-oxygenase</fullName>
    </alternativeName>
    <alternativeName>
        <fullName evidence="11">Mycobactin synthase protein G</fullName>
    </alternativeName>
</protein>
<dbReference type="Pfam" id="PF13434">
    <property type="entry name" value="Lys_Orn_oxgnase"/>
    <property type="match status" value="1"/>
</dbReference>
<keyword evidence="16" id="KW-1185">Reference proteome</keyword>
<comment type="cofactor">
    <cofactor evidence="1">
        <name>FAD</name>
        <dbReference type="ChEBI" id="CHEBI:57692"/>
    </cofactor>
</comment>
<evidence type="ECO:0000256" key="10">
    <source>
        <dbReference type="ARBA" id="ARBA00029939"/>
    </source>
</evidence>
<name>A0ABS5LAK3_9BACI</name>
<evidence type="ECO:0000256" key="14">
    <source>
        <dbReference type="ARBA" id="ARBA00048407"/>
    </source>
</evidence>
<dbReference type="Gene3D" id="3.50.50.60">
    <property type="entry name" value="FAD/NAD(P)-binding domain"/>
    <property type="match status" value="1"/>
</dbReference>
<gene>
    <name evidence="15" type="ORF">J9317_03040</name>
</gene>
<evidence type="ECO:0000313" key="16">
    <source>
        <dbReference type="Proteomes" id="UP000682403"/>
    </source>
</evidence>
<dbReference type="Proteomes" id="UP000682403">
    <property type="component" value="Unassembled WGS sequence"/>
</dbReference>
<dbReference type="InterPro" id="IPR025700">
    <property type="entry name" value="Lys/Orn_oxygenase"/>
</dbReference>
<comment type="similarity">
    <text evidence="3">Belongs to the lysine N(6)-hydroxylase/L-ornithine N(5)-oxygenase family.</text>
</comment>
<evidence type="ECO:0000256" key="8">
    <source>
        <dbReference type="ARBA" id="ARBA00022857"/>
    </source>
</evidence>
<evidence type="ECO:0000256" key="2">
    <source>
        <dbReference type="ARBA" id="ARBA00004924"/>
    </source>
</evidence>
<keyword evidence="7" id="KW-0274">FAD</keyword>
<dbReference type="GO" id="GO:0004497">
    <property type="term" value="F:monooxygenase activity"/>
    <property type="evidence" value="ECO:0007669"/>
    <property type="project" value="UniProtKB-KW"/>
</dbReference>
<comment type="caution">
    <text evidence="15">The sequence shown here is derived from an EMBL/GenBank/DDBJ whole genome shotgun (WGS) entry which is preliminary data.</text>
</comment>